<comment type="subcellular location">
    <subcellularLocation>
        <location evidence="1">Cell membrane</location>
        <topology evidence="1">Multi-pass membrane protein</topology>
    </subcellularLocation>
</comment>
<feature type="transmembrane region" description="Helical" evidence="7">
    <location>
        <begin position="90"/>
        <end position="109"/>
    </location>
</feature>
<dbReference type="InterPro" id="IPR036259">
    <property type="entry name" value="MFS_trans_sf"/>
</dbReference>
<organism evidence="9 10">
    <name type="scientific">Paenalcaligenes hermetiae</name>
    <dbReference type="NCBI Taxonomy" id="1157987"/>
    <lineage>
        <taxon>Bacteria</taxon>
        <taxon>Pseudomonadati</taxon>
        <taxon>Pseudomonadota</taxon>
        <taxon>Betaproteobacteria</taxon>
        <taxon>Burkholderiales</taxon>
        <taxon>Alcaligenaceae</taxon>
        <taxon>Paenalcaligenes</taxon>
    </lineage>
</organism>
<dbReference type="Gene3D" id="1.20.1250.20">
    <property type="entry name" value="MFS general substrate transporter like domains"/>
    <property type="match status" value="2"/>
</dbReference>
<keyword evidence="4 7" id="KW-0812">Transmembrane</keyword>
<dbReference type="RefSeq" id="WP_345370903.1">
    <property type="nucleotide sequence ID" value="NZ_BAABKD010000009.1"/>
</dbReference>
<keyword evidence="3" id="KW-1003">Cell membrane</keyword>
<dbReference type="Pfam" id="PF07690">
    <property type="entry name" value="MFS_1"/>
    <property type="match status" value="1"/>
</dbReference>
<keyword evidence="2" id="KW-0813">Transport</keyword>
<dbReference type="Proteomes" id="UP001500227">
    <property type="component" value="Unassembled WGS sequence"/>
</dbReference>
<feature type="transmembrane region" description="Helical" evidence="7">
    <location>
        <begin position="361"/>
        <end position="379"/>
    </location>
</feature>
<reference evidence="10" key="1">
    <citation type="journal article" date="2019" name="Int. J. Syst. Evol. Microbiol.">
        <title>The Global Catalogue of Microorganisms (GCM) 10K type strain sequencing project: providing services to taxonomists for standard genome sequencing and annotation.</title>
        <authorList>
            <consortium name="The Broad Institute Genomics Platform"/>
            <consortium name="The Broad Institute Genome Sequencing Center for Infectious Disease"/>
            <person name="Wu L."/>
            <person name="Ma J."/>
        </authorList>
    </citation>
    <scope>NUCLEOTIDE SEQUENCE [LARGE SCALE GENOMIC DNA]</scope>
    <source>
        <strain evidence="10">JCM 18423</strain>
    </source>
</reference>
<feature type="transmembrane region" description="Helical" evidence="7">
    <location>
        <begin position="431"/>
        <end position="450"/>
    </location>
</feature>
<keyword evidence="10" id="KW-1185">Reference proteome</keyword>
<gene>
    <name evidence="9" type="ORF">GCM10023337_15860</name>
</gene>
<keyword evidence="5 7" id="KW-1133">Transmembrane helix</keyword>
<name>A0ABP9MA06_9BURK</name>
<dbReference type="PANTHER" id="PTHR42718">
    <property type="entry name" value="MAJOR FACILITATOR SUPERFAMILY MULTIDRUG TRANSPORTER MFSC"/>
    <property type="match status" value="1"/>
</dbReference>
<feature type="transmembrane region" description="Helical" evidence="7">
    <location>
        <begin position="303"/>
        <end position="323"/>
    </location>
</feature>
<proteinExistence type="predicted"/>
<evidence type="ECO:0000313" key="9">
    <source>
        <dbReference type="EMBL" id="GAA5090871.1"/>
    </source>
</evidence>
<evidence type="ECO:0000256" key="1">
    <source>
        <dbReference type="ARBA" id="ARBA00004651"/>
    </source>
</evidence>
<feature type="transmembrane region" description="Helical" evidence="7">
    <location>
        <begin position="176"/>
        <end position="197"/>
    </location>
</feature>
<keyword evidence="6 7" id="KW-0472">Membrane</keyword>
<feature type="transmembrane region" description="Helical" evidence="7">
    <location>
        <begin position="272"/>
        <end position="297"/>
    </location>
</feature>
<feature type="transmembrane region" description="Helical" evidence="7">
    <location>
        <begin position="21"/>
        <end position="41"/>
    </location>
</feature>
<protein>
    <submittedName>
        <fullName evidence="9">MFS transporter</fullName>
    </submittedName>
</protein>
<feature type="transmembrane region" description="Helical" evidence="7">
    <location>
        <begin position="335"/>
        <end position="355"/>
    </location>
</feature>
<evidence type="ECO:0000256" key="5">
    <source>
        <dbReference type="ARBA" id="ARBA00022989"/>
    </source>
</evidence>
<dbReference type="PROSITE" id="PS50850">
    <property type="entry name" value="MFS"/>
    <property type="match status" value="1"/>
</dbReference>
<dbReference type="InterPro" id="IPR020846">
    <property type="entry name" value="MFS_dom"/>
</dbReference>
<dbReference type="CDD" id="cd17321">
    <property type="entry name" value="MFS_MMR_MDR_like"/>
    <property type="match status" value="1"/>
</dbReference>
<dbReference type="PANTHER" id="PTHR42718:SF46">
    <property type="entry name" value="BLR6921 PROTEIN"/>
    <property type="match status" value="1"/>
</dbReference>
<feature type="transmembrane region" description="Helical" evidence="7">
    <location>
        <begin position="209"/>
        <end position="228"/>
    </location>
</feature>
<dbReference type="InterPro" id="IPR011701">
    <property type="entry name" value="MFS"/>
</dbReference>
<evidence type="ECO:0000256" key="4">
    <source>
        <dbReference type="ARBA" id="ARBA00022692"/>
    </source>
</evidence>
<sequence length="461" mass="48620">MTRSSTSSIADLPDGLPKPRRYYAAATLLAAIAITVLDASMSNVALPTIAAEMAIPAAAVVWVAIAYSLTIVMTLLPLSAIAERIGLGRMFAAGTTVFLLASLGAAFSQDFTTLILARIAQGLGSSMLMCLFGGLVRNIYPLRRLAMGLSLNAMTVSLTAVLGPSLGAFILDLASWRWMFFINVPICFLTWFGIRYLPAVPRNSRPFDWFACFLSLPVFGLSILGLDLLAGQPLWGVLCLSVAALCGYVLIKRSLQQVAPIVPVDLLRITPVAYAVGASAFSFAAQMATVVALPFFFQRVMDFTYTQIGVMLGIWSLGVGVMAPISAWLSGRYSIAVMCALGAACMALGTGSLLLYDAHTALGWVMLSMGLGGFGFGLFQTPNNRALLAGVPRQRSAAAGGMQATTRVYGQSFGTALVALAFAFGQEHGPALGVLVATLCAIGSLVINIARHRNPASDPQL</sequence>
<feature type="transmembrane region" description="Helical" evidence="7">
    <location>
        <begin position="115"/>
        <end position="136"/>
    </location>
</feature>
<accession>A0ABP9MA06</accession>
<feature type="transmembrane region" description="Helical" evidence="7">
    <location>
        <begin position="234"/>
        <end position="251"/>
    </location>
</feature>
<evidence type="ECO:0000256" key="7">
    <source>
        <dbReference type="SAM" id="Phobius"/>
    </source>
</evidence>
<dbReference type="EMBL" id="BAABKD010000009">
    <property type="protein sequence ID" value="GAA5090871.1"/>
    <property type="molecule type" value="Genomic_DNA"/>
</dbReference>
<feature type="transmembrane region" description="Helical" evidence="7">
    <location>
        <begin position="53"/>
        <end position="78"/>
    </location>
</feature>
<feature type="domain" description="Major facilitator superfamily (MFS) profile" evidence="8">
    <location>
        <begin position="24"/>
        <end position="455"/>
    </location>
</feature>
<feature type="transmembrane region" description="Helical" evidence="7">
    <location>
        <begin position="148"/>
        <end position="170"/>
    </location>
</feature>
<evidence type="ECO:0000313" key="10">
    <source>
        <dbReference type="Proteomes" id="UP001500227"/>
    </source>
</evidence>
<dbReference type="SUPFAM" id="SSF103473">
    <property type="entry name" value="MFS general substrate transporter"/>
    <property type="match status" value="1"/>
</dbReference>
<evidence type="ECO:0000256" key="2">
    <source>
        <dbReference type="ARBA" id="ARBA00022448"/>
    </source>
</evidence>
<feature type="transmembrane region" description="Helical" evidence="7">
    <location>
        <begin position="408"/>
        <end position="425"/>
    </location>
</feature>
<comment type="caution">
    <text evidence="9">The sequence shown here is derived from an EMBL/GenBank/DDBJ whole genome shotgun (WGS) entry which is preliminary data.</text>
</comment>
<evidence type="ECO:0000256" key="6">
    <source>
        <dbReference type="ARBA" id="ARBA00023136"/>
    </source>
</evidence>
<evidence type="ECO:0000256" key="3">
    <source>
        <dbReference type="ARBA" id="ARBA00022475"/>
    </source>
</evidence>
<evidence type="ECO:0000259" key="8">
    <source>
        <dbReference type="PROSITE" id="PS50850"/>
    </source>
</evidence>